<dbReference type="AlphaFoldDB" id="A0A3R7MUP7"/>
<accession>A0A3R7MUP7</accession>
<evidence type="ECO:0000256" key="1">
    <source>
        <dbReference type="SAM" id="MobiDB-lite"/>
    </source>
</evidence>
<organism evidence="2 3">
    <name type="scientific">Penaeus vannamei</name>
    <name type="common">Whiteleg shrimp</name>
    <name type="synonym">Litopenaeus vannamei</name>
    <dbReference type="NCBI Taxonomy" id="6689"/>
    <lineage>
        <taxon>Eukaryota</taxon>
        <taxon>Metazoa</taxon>
        <taxon>Ecdysozoa</taxon>
        <taxon>Arthropoda</taxon>
        <taxon>Crustacea</taxon>
        <taxon>Multicrustacea</taxon>
        <taxon>Malacostraca</taxon>
        <taxon>Eumalacostraca</taxon>
        <taxon>Eucarida</taxon>
        <taxon>Decapoda</taxon>
        <taxon>Dendrobranchiata</taxon>
        <taxon>Penaeoidea</taxon>
        <taxon>Penaeidae</taxon>
        <taxon>Penaeus</taxon>
    </lineage>
</organism>
<feature type="region of interest" description="Disordered" evidence="1">
    <location>
        <begin position="1"/>
        <end position="67"/>
    </location>
</feature>
<reference evidence="2 3" key="1">
    <citation type="submission" date="2018-04" db="EMBL/GenBank/DDBJ databases">
        <authorList>
            <person name="Zhang X."/>
            <person name="Yuan J."/>
            <person name="Li F."/>
            <person name="Xiang J."/>
        </authorList>
    </citation>
    <scope>NUCLEOTIDE SEQUENCE [LARGE SCALE GENOMIC DNA]</scope>
    <source>
        <tissue evidence="2">Muscle</tissue>
    </source>
</reference>
<reference evidence="2 3" key="2">
    <citation type="submission" date="2019-01" db="EMBL/GenBank/DDBJ databases">
        <title>The decoding of complex shrimp genome reveals the adaptation for benthos swimmer, frequently molting mechanism and breeding impact on genome.</title>
        <authorList>
            <person name="Sun Y."/>
            <person name="Gao Y."/>
            <person name="Yu Y."/>
        </authorList>
    </citation>
    <scope>NUCLEOTIDE SEQUENCE [LARGE SCALE GENOMIC DNA]</scope>
    <source>
        <tissue evidence="2">Muscle</tissue>
    </source>
</reference>
<proteinExistence type="predicted"/>
<sequence length="383" mass="42906">MSSSVPLQHPRRPCYTKCTSDINPLRPRRQFQRFFPPKSRQSSKRPEFPQRRAGDSSRRPAKPGQLGRLFAASCEHKRFALRDDARRARPGIRWRSLGLFQPRLALASRKPLGRTPVAAADWPAQEAGVGGPGGEGAARRPDWSVADGGARPSSCPWQARLAFKANLCEGERALSARAEVDSSLLPTATRTNSCARKHVQIPPSSWTQEEEFYNLFKLRLAPLLCEFEVGNPGINRTVDRLLKFVVRGGTWPDRQHKAEPSCITREPVVAQDSVQRRSGPRERSAALVDGFLAKASPGRRRVERGLGRRLERTLSCCFIKMNDCRWRIQIGAETREGTGGRRPLASLLQFSTSPFNTTTLSTSLLRFLHLSHFLHLITQSRTS</sequence>
<feature type="compositionally biased region" description="Basic and acidic residues" evidence="1">
    <location>
        <begin position="44"/>
        <end position="58"/>
    </location>
</feature>
<feature type="region of interest" description="Disordered" evidence="1">
    <location>
        <begin position="127"/>
        <end position="149"/>
    </location>
</feature>
<keyword evidence="3" id="KW-1185">Reference proteome</keyword>
<dbReference type="Proteomes" id="UP000283509">
    <property type="component" value="Unassembled WGS sequence"/>
</dbReference>
<evidence type="ECO:0000313" key="2">
    <source>
        <dbReference type="EMBL" id="ROT70177.1"/>
    </source>
</evidence>
<comment type="caution">
    <text evidence="2">The sequence shown here is derived from an EMBL/GenBank/DDBJ whole genome shotgun (WGS) entry which is preliminary data.</text>
</comment>
<evidence type="ECO:0000313" key="3">
    <source>
        <dbReference type="Proteomes" id="UP000283509"/>
    </source>
</evidence>
<dbReference type="EMBL" id="QCYY01002456">
    <property type="protein sequence ID" value="ROT70177.1"/>
    <property type="molecule type" value="Genomic_DNA"/>
</dbReference>
<name>A0A3R7MUP7_PENVA</name>
<gene>
    <name evidence="2" type="ORF">C7M84_011546</name>
</gene>
<protein>
    <submittedName>
        <fullName evidence="2">Uncharacterized protein</fullName>
    </submittedName>
</protein>